<organism evidence="2 3">
    <name type="scientific">Aureispira anguillae</name>
    <dbReference type="NCBI Taxonomy" id="2864201"/>
    <lineage>
        <taxon>Bacteria</taxon>
        <taxon>Pseudomonadati</taxon>
        <taxon>Bacteroidota</taxon>
        <taxon>Saprospiria</taxon>
        <taxon>Saprospirales</taxon>
        <taxon>Saprospiraceae</taxon>
        <taxon>Aureispira</taxon>
    </lineage>
</organism>
<reference evidence="2" key="1">
    <citation type="submission" date="2022-09" db="EMBL/GenBank/DDBJ databases">
        <title>Aureispira anguillicida sp. nov., isolated from Leptocephalus of Japanese eel Anguilla japonica.</title>
        <authorList>
            <person name="Yuasa K."/>
            <person name="Mekata T."/>
            <person name="Ikunari K."/>
        </authorList>
    </citation>
    <scope>NUCLEOTIDE SEQUENCE</scope>
    <source>
        <strain evidence="2">EL160426</strain>
    </source>
</reference>
<evidence type="ECO:0000313" key="2">
    <source>
        <dbReference type="EMBL" id="BDS13033.1"/>
    </source>
</evidence>
<dbReference type="Proteomes" id="UP001060919">
    <property type="component" value="Chromosome"/>
</dbReference>
<sequence>MKKDQLKMQQLFCQFLDELAVSVYRNLHKQIGITKKMLTHIRNAPNNATYELTLKFAKALEMDAAELIDNYGLGISKITVEEYKGLK</sequence>
<accession>A0A915YH28</accession>
<gene>
    <name evidence="2" type="ORF">AsAng_0037610</name>
</gene>
<keyword evidence="3" id="KW-1185">Reference proteome</keyword>
<dbReference type="EMBL" id="AP026867">
    <property type="protein sequence ID" value="BDS13033.1"/>
    <property type="molecule type" value="Genomic_DNA"/>
</dbReference>
<feature type="domain" description="HTH cro/C1-type" evidence="1">
    <location>
        <begin position="29"/>
        <end position="67"/>
    </location>
</feature>
<dbReference type="InterPro" id="IPR001387">
    <property type="entry name" value="Cro/C1-type_HTH"/>
</dbReference>
<proteinExistence type="predicted"/>
<dbReference type="KEGG" id="aup:AsAng_0037610"/>
<evidence type="ECO:0000313" key="3">
    <source>
        <dbReference type="Proteomes" id="UP001060919"/>
    </source>
</evidence>
<evidence type="ECO:0000259" key="1">
    <source>
        <dbReference type="PROSITE" id="PS50943"/>
    </source>
</evidence>
<name>A0A915YH28_9BACT</name>
<protein>
    <recommendedName>
        <fullName evidence="1">HTH cro/C1-type domain-containing protein</fullName>
    </recommendedName>
</protein>
<dbReference type="AlphaFoldDB" id="A0A915YH28"/>
<dbReference type="PROSITE" id="PS50943">
    <property type="entry name" value="HTH_CROC1"/>
    <property type="match status" value="1"/>
</dbReference>
<dbReference type="RefSeq" id="WP_264788360.1">
    <property type="nucleotide sequence ID" value="NZ_AP026867.1"/>
</dbReference>